<dbReference type="Pfam" id="PF11249">
    <property type="entry name" value="DUF3047"/>
    <property type="match status" value="1"/>
</dbReference>
<name>A0A3B0ZNA0_9ZZZZ</name>
<gene>
    <name evidence="1" type="ORF">MNBD_GAMMA22-1697</name>
</gene>
<proteinExistence type="predicted"/>
<reference evidence="1" key="1">
    <citation type="submission" date="2018-06" db="EMBL/GenBank/DDBJ databases">
        <authorList>
            <person name="Zhirakovskaya E."/>
        </authorList>
    </citation>
    <scope>NUCLEOTIDE SEQUENCE</scope>
</reference>
<organism evidence="1">
    <name type="scientific">hydrothermal vent metagenome</name>
    <dbReference type="NCBI Taxonomy" id="652676"/>
    <lineage>
        <taxon>unclassified sequences</taxon>
        <taxon>metagenomes</taxon>
        <taxon>ecological metagenomes</taxon>
    </lineage>
</organism>
<evidence type="ECO:0000313" key="1">
    <source>
        <dbReference type="EMBL" id="VAW94928.1"/>
    </source>
</evidence>
<dbReference type="InterPro" id="IPR021409">
    <property type="entry name" value="DUF3047"/>
</dbReference>
<evidence type="ECO:0008006" key="2">
    <source>
        <dbReference type="Google" id="ProtNLM"/>
    </source>
</evidence>
<protein>
    <recommendedName>
        <fullName evidence="2">DUF3047 domain-containing protein</fullName>
    </recommendedName>
</protein>
<dbReference type="PROSITE" id="PS51257">
    <property type="entry name" value="PROKAR_LIPOPROTEIN"/>
    <property type="match status" value="1"/>
</dbReference>
<sequence length="265" mass="30065">MIWIKTQYVFRYFLAVLSIFFSACSSDNKSPELASYDNTQAIHVGLFSKSQKGLLMPEGWQELSLPGVEQHSEYSLVTVSNKRVIKAVSQNAASGIIKKVNIDPKQFPILKWCWKIENILKTADIKSKAGDDYSARIFVTFDYDIEKLSSNERFKAKMYSLLHGELPPLATINYIWDNRAALNSIQSSAYTDRVKMIVIQSGADNLKQWLTEKRNIYEDFKLAFGEEPPHVSSIAIMTDTDNTGEKATAYFGDITFYPQNSTPNQ</sequence>
<dbReference type="EMBL" id="UOFS01000019">
    <property type="protein sequence ID" value="VAW94928.1"/>
    <property type="molecule type" value="Genomic_DNA"/>
</dbReference>
<dbReference type="AlphaFoldDB" id="A0A3B0ZNA0"/>
<accession>A0A3B0ZNA0</accession>